<evidence type="ECO:0000313" key="4">
    <source>
        <dbReference type="Proteomes" id="UP000622638"/>
    </source>
</evidence>
<evidence type="ECO:0000313" key="3">
    <source>
        <dbReference type="Proteomes" id="UP000430634"/>
    </source>
</evidence>
<name>A0A6I3T3X1_9BURK</name>
<dbReference type="OrthoDB" id="8758272at2"/>
<evidence type="ECO:0000313" key="2">
    <source>
        <dbReference type="EMBL" id="MTV55645.1"/>
    </source>
</evidence>
<reference evidence="4" key="2">
    <citation type="journal article" date="2019" name="Int. J. Syst. Evol. Microbiol.">
        <title>The Global Catalogue of Microorganisms (GCM) 10K type strain sequencing project: providing services to taxonomists for standard genome sequencing and annotation.</title>
        <authorList>
            <consortium name="The Broad Institute Genomics Platform"/>
            <consortium name="The Broad Institute Genome Sequencing Center for Infectious Disease"/>
            <person name="Wu L."/>
            <person name="Ma J."/>
        </authorList>
    </citation>
    <scope>NUCLEOTIDE SEQUENCE [LARGE SCALE GENOMIC DNA]</scope>
    <source>
        <strain evidence="4">CGMCC 1.15931</strain>
    </source>
</reference>
<evidence type="ECO:0000313" key="1">
    <source>
        <dbReference type="EMBL" id="GGC00572.1"/>
    </source>
</evidence>
<dbReference type="EMBL" id="WNKZ01000095">
    <property type="protein sequence ID" value="MTV55645.1"/>
    <property type="molecule type" value="Genomic_DNA"/>
</dbReference>
<comment type="caution">
    <text evidence="2">The sequence shown here is derived from an EMBL/GenBank/DDBJ whole genome shotgun (WGS) entry which is preliminary data.</text>
</comment>
<reference evidence="1" key="1">
    <citation type="journal article" date="2014" name="Int. J. Syst. Evol. Microbiol.">
        <title>Complete genome of a new Firmicutes species belonging to the dominant human colonic microbiota ('Ruminococcus bicirculans') reveals two chromosomes and a selective capacity to utilize plant glucans.</title>
        <authorList>
            <consortium name="NISC Comparative Sequencing Program"/>
            <person name="Wegmann U."/>
            <person name="Louis P."/>
            <person name="Goesmann A."/>
            <person name="Henrissat B."/>
            <person name="Duncan S.H."/>
            <person name="Flint H.J."/>
        </authorList>
    </citation>
    <scope>NUCLEOTIDE SEQUENCE</scope>
    <source>
        <strain evidence="1">CGMCC 1.15931</strain>
    </source>
</reference>
<dbReference type="Proteomes" id="UP000430634">
    <property type="component" value="Unassembled WGS sequence"/>
</dbReference>
<dbReference type="RefSeq" id="WP_155472908.1">
    <property type="nucleotide sequence ID" value="NZ_BMKG01000008.1"/>
</dbReference>
<dbReference type="AlphaFoldDB" id="A0A6I3T3X1"/>
<proteinExistence type="predicted"/>
<reference evidence="2 3" key="3">
    <citation type="submission" date="2019-11" db="EMBL/GenBank/DDBJ databases">
        <title>Type strains purchased from KCTC, JCM and DSMZ.</title>
        <authorList>
            <person name="Lu H."/>
        </authorList>
    </citation>
    <scope>NUCLEOTIDE SEQUENCE [LARGE SCALE GENOMIC DNA]</scope>
    <source>
        <strain evidence="2 3">KCTC 52429</strain>
    </source>
</reference>
<gene>
    <name evidence="1" type="ORF">GCM10011572_23240</name>
    <name evidence="2" type="ORF">GM672_23240</name>
</gene>
<organism evidence="2 3">
    <name type="scientific">Pseudoduganella buxea</name>
    <dbReference type="NCBI Taxonomy" id="1949069"/>
    <lineage>
        <taxon>Bacteria</taxon>
        <taxon>Pseudomonadati</taxon>
        <taxon>Pseudomonadota</taxon>
        <taxon>Betaproteobacteria</taxon>
        <taxon>Burkholderiales</taxon>
        <taxon>Oxalobacteraceae</taxon>
        <taxon>Telluria group</taxon>
        <taxon>Pseudoduganella</taxon>
    </lineage>
</organism>
<dbReference type="InterPro" id="IPR035223">
    <property type="entry name" value="DUF5335"/>
</dbReference>
<accession>A0A6I3T3X1</accession>
<keyword evidence="4" id="KW-1185">Reference proteome</keyword>
<reference evidence="1" key="4">
    <citation type="submission" date="2024-05" db="EMBL/GenBank/DDBJ databases">
        <authorList>
            <person name="Sun Q."/>
            <person name="Zhou Y."/>
        </authorList>
    </citation>
    <scope>NUCLEOTIDE SEQUENCE</scope>
    <source>
        <strain evidence="1">CGMCC 1.15931</strain>
    </source>
</reference>
<protein>
    <submittedName>
        <fullName evidence="2">Uncharacterized protein</fullName>
    </submittedName>
</protein>
<dbReference type="EMBL" id="BMKG01000008">
    <property type="protein sequence ID" value="GGC00572.1"/>
    <property type="molecule type" value="Genomic_DNA"/>
</dbReference>
<dbReference type="Proteomes" id="UP000622638">
    <property type="component" value="Unassembled WGS sequence"/>
</dbReference>
<dbReference type="Pfam" id="PF17269">
    <property type="entry name" value="DUF5335"/>
    <property type="match status" value="1"/>
</dbReference>
<sequence>MAHTKHLERREWGPYFDNVSKRLAGKTVAIEVASLALGSQVAAEWLPLYGIMYDHKNDLVAVMAEGIDHMIRHPRDIFVETEGEDLLSMQVIQFDNTSQIIRLREPLPPAAA</sequence>